<dbReference type="InterPro" id="IPR050266">
    <property type="entry name" value="AB_hydrolase_sf"/>
</dbReference>
<gene>
    <name evidence="3" type="ORF">SAMN05421850_1283</name>
</gene>
<dbReference type="InterPro" id="IPR000792">
    <property type="entry name" value="Tscrpt_reg_LuxR_C"/>
</dbReference>
<dbReference type="InterPro" id="IPR036388">
    <property type="entry name" value="WH-like_DNA-bd_sf"/>
</dbReference>
<dbReference type="PANTHER" id="PTHR43798">
    <property type="entry name" value="MONOACYLGLYCEROL LIPASE"/>
    <property type="match status" value="1"/>
</dbReference>
<dbReference type="Gene3D" id="3.40.50.1820">
    <property type="entry name" value="alpha/beta hydrolase"/>
    <property type="match status" value="1"/>
</dbReference>
<dbReference type="PROSITE" id="PS00622">
    <property type="entry name" value="HTH_LUXR_1"/>
    <property type="match status" value="1"/>
</dbReference>
<name>A0A1G8TP19_9RHOB</name>
<evidence type="ECO:0000256" key="1">
    <source>
        <dbReference type="SAM" id="MobiDB-lite"/>
    </source>
</evidence>
<dbReference type="InterPro" id="IPR029058">
    <property type="entry name" value="AB_hydrolase_fold"/>
</dbReference>
<dbReference type="AlphaFoldDB" id="A0A1G8TP19"/>
<dbReference type="GO" id="GO:0006355">
    <property type="term" value="P:regulation of DNA-templated transcription"/>
    <property type="evidence" value="ECO:0007669"/>
    <property type="project" value="InterPro"/>
</dbReference>
<accession>A0A1G8TP19</accession>
<evidence type="ECO:0000259" key="2">
    <source>
        <dbReference type="PROSITE" id="PS00622"/>
    </source>
</evidence>
<proteinExistence type="predicted"/>
<dbReference type="EMBL" id="FNEB01000028">
    <property type="protein sequence ID" value="SDJ43278.1"/>
    <property type="molecule type" value="Genomic_DNA"/>
</dbReference>
<dbReference type="SUPFAM" id="SSF46894">
    <property type="entry name" value="C-terminal effector domain of the bipartite response regulators"/>
    <property type="match status" value="1"/>
</dbReference>
<dbReference type="InterPro" id="IPR000073">
    <property type="entry name" value="AB_hydrolase_1"/>
</dbReference>
<organism evidence="3 4">
    <name type="scientific">Lutimaribacter saemankumensis</name>
    <dbReference type="NCBI Taxonomy" id="490829"/>
    <lineage>
        <taxon>Bacteria</taxon>
        <taxon>Pseudomonadati</taxon>
        <taxon>Pseudomonadota</taxon>
        <taxon>Alphaproteobacteria</taxon>
        <taxon>Rhodobacterales</taxon>
        <taxon>Roseobacteraceae</taxon>
        <taxon>Lutimaribacter</taxon>
    </lineage>
</organism>
<dbReference type="GO" id="GO:0003677">
    <property type="term" value="F:DNA binding"/>
    <property type="evidence" value="ECO:0007669"/>
    <property type="project" value="InterPro"/>
</dbReference>
<dbReference type="Gene3D" id="1.10.10.10">
    <property type="entry name" value="Winged helix-like DNA-binding domain superfamily/Winged helix DNA-binding domain"/>
    <property type="match status" value="1"/>
</dbReference>
<dbReference type="InterPro" id="IPR016032">
    <property type="entry name" value="Sig_transdc_resp-reg_C-effctor"/>
</dbReference>
<dbReference type="Pfam" id="PF00561">
    <property type="entry name" value="Abhydrolase_1"/>
    <property type="match status" value="1"/>
</dbReference>
<feature type="domain" description="HTH luxR-type" evidence="2">
    <location>
        <begin position="265"/>
        <end position="292"/>
    </location>
</feature>
<dbReference type="SMART" id="SM00421">
    <property type="entry name" value="HTH_LUXR"/>
    <property type="match status" value="1"/>
</dbReference>
<protein>
    <submittedName>
        <fullName evidence="3">Pimeloyl-ACP methyl ester carboxylesterase</fullName>
    </submittedName>
</protein>
<dbReference type="SUPFAM" id="SSF53474">
    <property type="entry name" value="alpha/beta-Hydrolases"/>
    <property type="match status" value="1"/>
</dbReference>
<feature type="region of interest" description="Disordered" evidence="1">
    <location>
        <begin position="24"/>
        <end position="48"/>
    </location>
</feature>
<dbReference type="STRING" id="490829.SAMN05421850_1283"/>
<sequence>MRQSQWKSRLAATVLLRRHDPGLMANIEPRNTDPKKSRGSTESAKDADVDQGRLYRDRLIAAIYEAASNPHAYWDFVRALSKYLELSAVKSWKIGDLSEIDIGVLEADRGLALHFENLNKKLESAPDRIIPGSLRERISQRPGIAVLIDEHGKVASSSQEARTALNGAALNPSQLSQMLHAEDAVSLRRALTEHVIHKRAVAPRILRGDGFHIIVRTLRRNFGNEDFLCLETLAVDWSSDVEAVLTSSFKLTTAELRVLKELVGGETVKCISRRYKRSEGTIRNQIKSLLAKTSAGNLANLNRIVALIADNIAGGPKPTSLLSGASTSLDIITLSDGRTLEVRLQGPPDGSPVLFIHGMLFGSELPKSTLECLEKYRLRLIAPARPNFGMSDPSPGLPDHEPDRFVDDLVSLLDHYGVDRTICLTNITGSVYGYALAAKAPSRVAGLVNAASIVPVLKAKQFVSMPPTQRLLSFLMRFMPALLPPLFQSGIAQIRASGEIPFFDTLYERGSCDHLITQRTDLSDLMKRSLHFATDQGYVGAFTDTFHIVRDWSSYANRVCTAGLPSIHVHGLMDPQYGFDDVAEFTKRFENIQLRGVENAGQLLLFQEPEPVFQAVAELLT</sequence>
<dbReference type="Proteomes" id="UP000199340">
    <property type="component" value="Unassembled WGS sequence"/>
</dbReference>
<keyword evidence="4" id="KW-1185">Reference proteome</keyword>
<reference evidence="3 4" key="1">
    <citation type="submission" date="2016-10" db="EMBL/GenBank/DDBJ databases">
        <authorList>
            <person name="de Groot N.N."/>
        </authorList>
    </citation>
    <scope>NUCLEOTIDE SEQUENCE [LARGE SCALE GENOMIC DNA]</scope>
    <source>
        <strain evidence="3 4">DSM 28010</strain>
    </source>
</reference>
<evidence type="ECO:0000313" key="4">
    <source>
        <dbReference type="Proteomes" id="UP000199340"/>
    </source>
</evidence>
<evidence type="ECO:0000313" key="3">
    <source>
        <dbReference type="EMBL" id="SDJ43278.1"/>
    </source>
</evidence>